<comment type="caution">
    <text evidence="2">The sequence shown here is derived from an EMBL/GenBank/DDBJ whole genome shotgun (WGS) entry which is preliminary data.</text>
</comment>
<gene>
    <name evidence="2" type="ORF">F4148_09520</name>
</gene>
<evidence type="ECO:0000313" key="2">
    <source>
        <dbReference type="EMBL" id="MYH61977.1"/>
    </source>
</evidence>
<proteinExistence type="predicted"/>
<feature type="domain" description="HEPN" evidence="1">
    <location>
        <begin position="10"/>
        <end position="120"/>
    </location>
</feature>
<dbReference type="PROSITE" id="PS50910">
    <property type="entry name" value="HEPN"/>
    <property type="match status" value="1"/>
</dbReference>
<dbReference type="Pfam" id="PF05168">
    <property type="entry name" value="HEPN"/>
    <property type="match status" value="1"/>
</dbReference>
<name>A0A6B1G0S9_9CHLR</name>
<sequence>MRRQTEAWLASARDDLRVVEEILDNEDLTHMVAFHCQQAVEKSFKAVLEEYDQIVPRTHDLITLRTLTEKQIRVTVEPDILIQMNDLYLDSRYPSDFGLLPGGKPPQDMAQQMYVSACKIHESIGKSFDQQTGNQNKED</sequence>
<protein>
    <submittedName>
        <fullName evidence="2">HEPN domain-containing protein</fullName>
    </submittedName>
</protein>
<dbReference type="AlphaFoldDB" id="A0A6B1G0S9"/>
<reference evidence="2" key="1">
    <citation type="submission" date="2019-09" db="EMBL/GenBank/DDBJ databases">
        <title>Characterisation of the sponge microbiome using genome-centric metagenomics.</title>
        <authorList>
            <person name="Engelberts J.P."/>
            <person name="Robbins S.J."/>
            <person name="De Goeij J.M."/>
            <person name="Aranda M."/>
            <person name="Bell S.C."/>
            <person name="Webster N.S."/>
        </authorList>
    </citation>
    <scope>NUCLEOTIDE SEQUENCE</scope>
    <source>
        <strain evidence="2">SB0675_bin_29</strain>
    </source>
</reference>
<dbReference type="InterPro" id="IPR007842">
    <property type="entry name" value="HEPN_dom"/>
</dbReference>
<organism evidence="2">
    <name type="scientific">Caldilineaceae bacterium SB0675_bin_29</name>
    <dbReference type="NCBI Taxonomy" id="2605266"/>
    <lineage>
        <taxon>Bacteria</taxon>
        <taxon>Bacillati</taxon>
        <taxon>Chloroflexota</taxon>
        <taxon>Caldilineae</taxon>
        <taxon>Caldilineales</taxon>
        <taxon>Caldilineaceae</taxon>
    </lineage>
</organism>
<dbReference type="EMBL" id="VYDA01000350">
    <property type="protein sequence ID" value="MYH61977.1"/>
    <property type="molecule type" value="Genomic_DNA"/>
</dbReference>
<dbReference type="Gene3D" id="1.20.120.330">
    <property type="entry name" value="Nucleotidyltransferases domain 2"/>
    <property type="match status" value="1"/>
</dbReference>
<accession>A0A6B1G0S9</accession>
<dbReference type="SMART" id="SM00748">
    <property type="entry name" value="HEPN"/>
    <property type="match status" value="1"/>
</dbReference>
<evidence type="ECO:0000259" key="1">
    <source>
        <dbReference type="PROSITE" id="PS50910"/>
    </source>
</evidence>
<dbReference type="SUPFAM" id="SSF81593">
    <property type="entry name" value="Nucleotidyltransferase substrate binding subunit/domain"/>
    <property type="match status" value="1"/>
</dbReference>